<protein>
    <recommendedName>
        <fullName evidence="1">G domain-containing protein</fullName>
    </recommendedName>
</protein>
<dbReference type="Pfam" id="PF01926">
    <property type="entry name" value="MMR_HSR1"/>
    <property type="match status" value="1"/>
</dbReference>
<dbReference type="GO" id="GO:0005525">
    <property type="term" value="F:GTP binding"/>
    <property type="evidence" value="ECO:0007669"/>
    <property type="project" value="InterPro"/>
</dbReference>
<evidence type="ECO:0000259" key="1">
    <source>
        <dbReference type="Pfam" id="PF01926"/>
    </source>
</evidence>
<dbReference type="AlphaFoldDB" id="A0A815SDU8"/>
<dbReference type="Gene3D" id="3.40.50.300">
    <property type="entry name" value="P-loop containing nucleotide triphosphate hydrolases"/>
    <property type="match status" value="1"/>
</dbReference>
<dbReference type="Proteomes" id="UP000663870">
    <property type="component" value="Unassembled WGS sequence"/>
</dbReference>
<evidence type="ECO:0000313" key="3">
    <source>
        <dbReference type="EMBL" id="CAF1490644.1"/>
    </source>
</evidence>
<gene>
    <name evidence="3" type="ORF">JXQ802_LOCUS39845</name>
    <name evidence="2" type="ORF">PYM288_LOCUS13457</name>
</gene>
<dbReference type="InterPro" id="IPR006073">
    <property type="entry name" value="GTP-bd"/>
</dbReference>
<accession>A0A815SDU8</accession>
<sequence length="387" mass="44073">MTENFNESNILICGSSRVGKSTLINAICQKELSKSNASLNSRTKTINRYSSRTVVGHITHETTFWDTPGIESWNENDVRTYMTSLIEKTHPLCMIYCASPGSFAILDHVAWIVSECHQKNILCALVCTNMWSGCNRKSVVDGFCKILNTVHPQIKPIKEDGIIYYDRVALVTMVNSTQYVDEDFGVTKPPLGINELIFGIAKCLERDFMIAWFRTVSENQSFWTTMSSKLCDLFKVPYDKFNSLYQHAENFLGFLCGFSEFYDENTTLLEQSTINIDPNAALLPQTLTNESLFYDAEMIEIPNSSSCTKQLLFTLKSKDMMMRFNDALVQLGASKIQNCQSDETDEEKLLIKAEFHDDERLNAIYDFWQVINQTEVNCIIVNDSCTD</sequence>
<name>A0A815SDU8_9BILA</name>
<reference evidence="3" key="1">
    <citation type="submission" date="2021-02" db="EMBL/GenBank/DDBJ databases">
        <authorList>
            <person name="Nowell W R."/>
        </authorList>
    </citation>
    <scope>NUCLEOTIDE SEQUENCE</scope>
</reference>
<dbReference type="InterPro" id="IPR027417">
    <property type="entry name" value="P-loop_NTPase"/>
</dbReference>
<keyword evidence="4" id="KW-1185">Reference proteome</keyword>
<evidence type="ECO:0000313" key="2">
    <source>
        <dbReference type="EMBL" id="CAF0977929.1"/>
    </source>
</evidence>
<feature type="domain" description="G" evidence="1">
    <location>
        <begin position="10"/>
        <end position="80"/>
    </location>
</feature>
<dbReference type="Proteomes" id="UP000663854">
    <property type="component" value="Unassembled WGS sequence"/>
</dbReference>
<proteinExistence type="predicted"/>
<evidence type="ECO:0000313" key="4">
    <source>
        <dbReference type="Proteomes" id="UP000663870"/>
    </source>
</evidence>
<dbReference type="EMBL" id="CAJNOH010000270">
    <property type="protein sequence ID" value="CAF0977929.1"/>
    <property type="molecule type" value="Genomic_DNA"/>
</dbReference>
<dbReference type="EMBL" id="CAJNOL010002342">
    <property type="protein sequence ID" value="CAF1490644.1"/>
    <property type="molecule type" value="Genomic_DNA"/>
</dbReference>
<comment type="caution">
    <text evidence="3">The sequence shown here is derived from an EMBL/GenBank/DDBJ whole genome shotgun (WGS) entry which is preliminary data.</text>
</comment>
<organism evidence="3 4">
    <name type="scientific">Rotaria sordida</name>
    <dbReference type="NCBI Taxonomy" id="392033"/>
    <lineage>
        <taxon>Eukaryota</taxon>
        <taxon>Metazoa</taxon>
        <taxon>Spiralia</taxon>
        <taxon>Gnathifera</taxon>
        <taxon>Rotifera</taxon>
        <taxon>Eurotatoria</taxon>
        <taxon>Bdelloidea</taxon>
        <taxon>Philodinida</taxon>
        <taxon>Philodinidae</taxon>
        <taxon>Rotaria</taxon>
    </lineage>
</organism>
<dbReference type="CDD" id="cd00882">
    <property type="entry name" value="Ras_like_GTPase"/>
    <property type="match status" value="1"/>
</dbReference>
<dbReference type="SUPFAM" id="SSF52540">
    <property type="entry name" value="P-loop containing nucleoside triphosphate hydrolases"/>
    <property type="match status" value="1"/>
</dbReference>